<gene>
    <name evidence="2" type="ORF">J0X19_21400</name>
</gene>
<keyword evidence="1" id="KW-1133">Transmembrane helix</keyword>
<dbReference type="RefSeq" id="WP_206986451.1">
    <property type="nucleotide sequence ID" value="NZ_JAFLQZ010000020.1"/>
</dbReference>
<accession>A0A939F1C0</accession>
<protein>
    <submittedName>
        <fullName evidence="2">Uncharacterized protein</fullName>
    </submittedName>
</protein>
<organism evidence="2 3">
    <name type="scientific">Hymenobacter telluris</name>
    <dbReference type="NCBI Taxonomy" id="2816474"/>
    <lineage>
        <taxon>Bacteria</taxon>
        <taxon>Pseudomonadati</taxon>
        <taxon>Bacteroidota</taxon>
        <taxon>Cytophagia</taxon>
        <taxon>Cytophagales</taxon>
        <taxon>Hymenobacteraceae</taxon>
        <taxon>Hymenobacter</taxon>
    </lineage>
</organism>
<keyword evidence="1" id="KW-0472">Membrane</keyword>
<evidence type="ECO:0000313" key="3">
    <source>
        <dbReference type="Proteomes" id="UP000664144"/>
    </source>
</evidence>
<comment type="caution">
    <text evidence="2">The sequence shown here is derived from an EMBL/GenBank/DDBJ whole genome shotgun (WGS) entry which is preliminary data.</text>
</comment>
<evidence type="ECO:0000256" key="1">
    <source>
        <dbReference type="SAM" id="Phobius"/>
    </source>
</evidence>
<feature type="transmembrane region" description="Helical" evidence="1">
    <location>
        <begin position="7"/>
        <end position="29"/>
    </location>
</feature>
<sequence length="181" mass="21142">MGFGFNLFFIFILLPLTLILVVAFFITWLSTGKTIFGKILGILWLFVLSLVILSMIARASLSTDIERDDIYGEYVIDRTKFPGKQADWQYNHFRFEITERNKLFFHVTEGINVTRTYSSEVSFTTSSRNPHIILYPTIPTHHIISDNPTLYTNTSEFYYVFHSPKFGNVFFKKGEWEPIED</sequence>
<feature type="transmembrane region" description="Helical" evidence="1">
    <location>
        <begin position="35"/>
        <end position="57"/>
    </location>
</feature>
<name>A0A939F1C0_9BACT</name>
<reference evidence="2" key="1">
    <citation type="submission" date="2021-03" db="EMBL/GenBank/DDBJ databases">
        <authorList>
            <person name="Kim M.K."/>
        </authorList>
    </citation>
    <scope>NUCLEOTIDE SEQUENCE</scope>
    <source>
        <strain evidence="2">BT186</strain>
    </source>
</reference>
<evidence type="ECO:0000313" key="2">
    <source>
        <dbReference type="EMBL" id="MBO0360532.1"/>
    </source>
</evidence>
<proteinExistence type="predicted"/>
<dbReference type="EMBL" id="JAFLQZ010000020">
    <property type="protein sequence ID" value="MBO0360532.1"/>
    <property type="molecule type" value="Genomic_DNA"/>
</dbReference>
<keyword evidence="3" id="KW-1185">Reference proteome</keyword>
<keyword evidence="1" id="KW-0812">Transmembrane</keyword>
<dbReference type="Proteomes" id="UP000664144">
    <property type="component" value="Unassembled WGS sequence"/>
</dbReference>
<dbReference type="AlphaFoldDB" id="A0A939F1C0"/>